<evidence type="ECO:0000256" key="3">
    <source>
        <dbReference type="ARBA" id="ARBA00047806"/>
    </source>
</evidence>
<dbReference type="eggNOG" id="COG0225">
    <property type="taxonomic scope" value="Bacteria"/>
</dbReference>
<dbReference type="InterPro" id="IPR036509">
    <property type="entry name" value="Met_Sox_Rdtase_MsrA_sf"/>
</dbReference>
<dbReference type="EMBL" id="CP002046">
    <property type="protein sequence ID" value="EAP87081.1"/>
    <property type="molecule type" value="Genomic_DNA"/>
</dbReference>
<keyword evidence="7" id="KW-1185">Reference proteome</keyword>
<dbReference type="OrthoDB" id="4174719at2"/>
<proteinExistence type="predicted"/>
<keyword evidence="2" id="KW-0560">Oxidoreductase</keyword>
<dbReference type="AlphaFoldDB" id="A3UB95"/>
<organism evidence="6 7">
    <name type="scientific">Croceibacter atlanticus (strain ATCC BAA-628 / JCM 21780 / CIP 108009 / IAM 15332 / KCTC 12090 / HTCC2559)</name>
    <dbReference type="NCBI Taxonomy" id="216432"/>
    <lineage>
        <taxon>Bacteria</taxon>
        <taxon>Pseudomonadati</taxon>
        <taxon>Bacteroidota</taxon>
        <taxon>Flavobacteriia</taxon>
        <taxon>Flavobacteriales</taxon>
        <taxon>Flavobacteriaceae</taxon>
        <taxon>Croceibacter</taxon>
    </lineage>
</organism>
<comment type="catalytic activity">
    <reaction evidence="3">
        <text>L-methionyl-[protein] + [thioredoxin]-disulfide + H2O = L-methionyl-(S)-S-oxide-[protein] + [thioredoxin]-dithiol</text>
        <dbReference type="Rhea" id="RHEA:14217"/>
        <dbReference type="Rhea" id="RHEA-COMP:10698"/>
        <dbReference type="Rhea" id="RHEA-COMP:10700"/>
        <dbReference type="Rhea" id="RHEA-COMP:12313"/>
        <dbReference type="Rhea" id="RHEA-COMP:12315"/>
        <dbReference type="ChEBI" id="CHEBI:15377"/>
        <dbReference type="ChEBI" id="CHEBI:16044"/>
        <dbReference type="ChEBI" id="CHEBI:29950"/>
        <dbReference type="ChEBI" id="CHEBI:44120"/>
        <dbReference type="ChEBI" id="CHEBI:50058"/>
        <dbReference type="EC" id="1.8.4.11"/>
    </reaction>
</comment>
<dbReference type="RefSeq" id="WP_013188462.1">
    <property type="nucleotide sequence ID" value="NC_014230.1"/>
</dbReference>
<evidence type="ECO:0000256" key="1">
    <source>
        <dbReference type="ARBA" id="ARBA00012502"/>
    </source>
</evidence>
<dbReference type="Proteomes" id="UP000002297">
    <property type="component" value="Chromosome"/>
</dbReference>
<dbReference type="PANTHER" id="PTHR43774:SF1">
    <property type="entry name" value="PEPTIDE METHIONINE SULFOXIDE REDUCTASE MSRA 2"/>
    <property type="match status" value="1"/>
</dbReference>
<evidence type="ECO:0000256" key="2">
    <source>
        <dbReference type="ARBA" id="ARBA00023002"/>
    </source>
</evidence>
<dbReference type="GeneID" id="89454430"/>
<accession>A3UB95</accession>
<dbReference type="SUPFAM" id="SSF55068">
    <property type="entry name" value="Peptide methionine sulfoxide reductase"/>
    <property type="match status" value="1"/>
</dbReference>
<dbReference type="Pfam" id="PF01625">
    <property type="entry name" value="PMSR"/>
    <property type="match status" value="1"/>
</dbReference>
<evidence type="ECO:0000313" key="6">
    <source>
        <dbReference type="EMBL" id="EAP87081.1"/>
    </source>
</evidence>
<feature type="domain" description="Peptide methionine sulphoxide reductase MsrA" evidence="5">
    <location>
        <begin position="9"/>
        <end position="142"/>
    </location>
</feature>
<dbReference type="GO" id="GO:0008113">
    <property type="term" value="F:peptide-methionine (S)-S-oxide reductase activity"/>
    <property type="evidence" value="ECO:0007669"/>
    <property type="project" value="UniProtKB-EC"/>
</dbReference>
<sequence length="171" mass="19957">MSTLLKFGFGGGCHWCTEAVFKQLKGVYKVLQGYIASTSPFSNFSEAVIVCFNPSEISLKDLIMVHLNTHASTKDHSFRDKYRSAVYYYSLNDKPYIKRLLEDLKREDNKAYITKILKLESFKESRESIRDYYTKHPNAPFCNRYILPKFKILKNNYSSLTFKGFDLENDI</sequence>
<dbReference type="Gene3D" id="3.30.1060.10">
    <property type="entry name" value="Peptide methionine sulphoxide reductase MsrA"/>
    <property type="match status" value="1"/>
</dbReference>
<dbReference type="InterPro" id="IPR002569">
    <property type="entry name" value="Met_Sox_Rdtase_MsrA_dom"/>
</dbReference>
<reference evidence="6 7" key="1">
    <citation type="journal article" date="2010" name="J. Bacteriol.">
        <title>The complete genome sequence of Croceibacter atlanticus HTCC2559T.</title>
        <authorList>
            <person name="Oh H.M."/>
            <person name="Kang I."/>
            <person name="Ferriera S."/>
            <person name="Giovannoni S.J."/>
            <person name="Cho J.C."/>
        </authorList>
    </citation>
    <scope>NUCLEOTIDE SEQUENCE [LARGE SCALE GENOMIC DNA]</scope>
    <source>
        <strain evidence="7">ATCC BAA-628 / HTCC2559 / KCTC 12090</strain>
    </source>
</reference>
<evidence type="ECO:0000256" key="4">
    <source>
        <dbReference type="ARBA" id="ARBA00048782"/>
    </source>
</evidence>
<dbReference type="KEGG" id="cat:CA2559_13613"/>
<dbReference type="STRING" id="216432.CA2559_13613"/>
<name>A3UB95_CROAH</name>
<protein>
    <recommendedName>
        <fullName evidence="1">peptide-methionine (S)-S-oxide reductase</fullName>
        <ecNumber evidence="1">1.8.4.11</ecNumber>
    </recommendedName>
</protein>
<comment type="catalytic activity">
    <reaction evidence="4">
        <text>[thioredoxin]-disulfide + L-methionine + H2O = L-methionine (S)-S-oxide + [thioredoxin]-dithiol</text>
        <dbReference type="Rhea" id="RHEA:19993"/>
        <dbReference type="Rhea" id="RHEA-COMP:10698"/>
        <dbReference type="Rhea" id="RHEA-COMP:10700"/>
        <dbReference type="ChEBI" id="CHEBI:15377"/>
        <dbReference type="ChEBI" id="CHEBI:29950"/>
        <dbReference type="ChEBI" id="CHEBI:50058"/>
        <dbReference type="ChEBI" id="CHEBI:57844"/>
        <dbReference type="ChEBI" id="CHEBI:58772"/>
        <dbReference type="EC" id="1.8.4.11"/>
    </reaction>
</comment>
<dbReference type="EC" id="1.8.4.11" evidence="1"/>
<dbReference type="HOGENOM" id="CLU_031040_10_0_10"/>
<dbReference type="PANTHER" id="PTHR43774">
    <property type="entry name" value="PEPTIDE METHIONINE SULFOXIDE REDUCTASE"/>
    <property type="match status" value="1"/>
</dbReference>
<evidence type="ECO:0000313" key="7">
    <source>
        <dbReference type="Proteomes" id="UP000002297"/>
    </source>
</evidence>
<evidence type="ECO:0000259" key="5">
    <source>
        <dbReference type="Pfam" id="PF01625"/>
    </source>
</evidence>
<gene>
    <name evidence="6" type="ordered locus">CA2559_13613</name>
</gene>